<reference evidence="1 2" key="1">
    <citation type="journal article" date="2023" name="J. Phycol.">
        <title>Chrysosporum ovalisporum is synonymous with the true-branching cyanobacterium Umezakia natans (Nostocales/Aphanizomenonaceae).</title>
        <authorList>
            <person name="McGregor G.B."/>
            <person name="Sendall B.C."/>
            <person name="Niiyama Y."/>
            <person name="Tuji A."/>
            <person name="Willis A."/>
        </authorList>
    </citation>
    <scope>NUCLEOTIDE SEQUENCE [LARGE SCALE GENOMIC DNA]</scope>
    <source>
        <strain evidence="1 2">FSS-62</strain>
    </source>
</reference>
<evidence type="ECO:0000313" key="1">
    <source>
        <dbReference type="EMBL" id="MDH6064156.1"/>
    </source>
</evidence>
<proteinExistence type="predicted"/>
<dbReference type="EMBL" id="JANQDL010000072">
    <property type="protein sequence ID" value="MDH6064156.1"/>
    <property type="molecule type" value="Genomic_DNA"/>
</dbReference>
<dbReference type="AlphaFoldDB" id="A0AA43GZ12"/>
<evidence type="ECO:0000313" key="2">
    <source>
        <dbReference type="Proteomes" id="UP001159370"/>
    </source>
</evidence>
<protein>
    <submittedName>
        <fullName evidence="1">Uncharacterized protein</fullName>
    </submittedName>
</protein>
<name>A0AA43GZ12_9CYAN</name>
<comment type="caution">
    <text evidence="1">The sequence shown here is derived from an EMBL/GenBank/DDBJ whole genome shotgun (WGS) entry which is preliminary data.</text>
</comment>
<dbReference type="RefSeq" id="WP_280651956.1">
    <property type="nucleotide sequence ID" value="NZ_JANQDL010000072.1"/>
</dbReference>
<dbReference type="Proteomes" id="UP001159370">
    <property type="component" value="Unassembled WGS sequence"/>
</dbReference>
<accession>A0AA43GZ12</accession>
<sequence length="60" mass="6993">MAITLQASLTKFIGLEQADLDKTIYHGLVSQCDDPLAIHWDLHTIQLVMYWEKMLNFTRD</sequence>
<dbReference type="GeneID" id="83683961"/>
<gene>
    <name evidence="1" type="ORF">NWP23_10345</name>
</gene>
<organism evidence="1 2">
    <name type="scientific">Umezakia ovalisporum FSS-62</name>
    <dbReference type="NCBI Taxonomy" id="2971776"/>
    <lineage>
        <taxon>Bacteria</taxon>
        <taxon>Bacillati</taxon>
        <taxon>Cyanobacteriota</taxon>
        <taxon>Cyanophyceae</taxon>
        <taxon>Nostocales</taxon>
        <taxon>Nodulariaceae</taxon>
        <taxon>Umezakia</taxon>
    </lineage>
</organism>